<keyword evidence="2" id="KW-1185">Reference proteome</keyword>
<dbReference type="Proteomes" id="UP001178507">
    <property type="component" value="Unassembled WGS sequence"/>
</dbReference>
<organism evidence="1 2">
    <name type="scientific">Effrenium voratum</name>
    <dbReference type="NCBI Taxonomy" id="2562239"/>
    <lineage>
        <taxon>Eukaryota</taxon>
        <taxon>Sar</taxon>
        <taxon>Alveolata</taxon>
        <taxon>Dinophyceae</taxon>
        <taxon>Suessiales</taxon>
        <taxon>Symbiodiniaceae</taxon>
        <taxon>Effrenium</taxon>
    </lineage>
</organism>
<name>A0AA36J642_9DINO</name>
<accession>A0AA36J642</accession>
<reference evidence="1" key="1">
    <citation type="submission" date="2023-08" db="EMBL/GenBank/DDBJ databases">
        <authorList>
            <person name="Chen Y."/>
            <person name="Shah S."/>
            <person name="Dougan E. K."/>
            <person name="Thang M."/>
            <person name="Chan C."/>
        </authorList>
    </citation>
    <scope>NUCLEOTIDE SEQUENCE</scope>
</reference>
<comment type="caution">
    <text evidence="1">The sequence shown here is derived from an EMBL/GenBank/DDBJ whole genome shotgun (WGS) entry which is preliminary data.</text>
</comment>
<evidence type="ECO:0000313" key="1">
    <source>
        <dbReference type="EMBL" id="CAJ1400308.1"/>
    </source>
</evidence>
<sequence length="165" mass="18238">MMAVLELMSHGTLGGGFPYDLGTRCWAFEVTAFHAQGRGGAQVLGSLDLETWHLIAQGQLQEEVFVLPSRQLVPVRYLLVKADVTSTLTPQGHCSGMAPPEGKRWSHSVPHQDASFVTLLVENSPGLFLKTDLQSPWQRVHFSRPGHGIRDTLMSSEAHQLWTHS</sequence>
<protein>
    <submittedName>
        <fullName evidence="1">Uncharacterized protein</fullName>
    </submittedName>
</protein>
<gene>
    <name evidence="1" type="ORF">EVOR1521_LOCUS23678</name>
</gene>
<proteinExistence type="predicted"/>
<evidence type="ECO:0000313" key="2">
    <source>
        <dbReference type="Proteomes" id="UP001178507"/>
    </source>
</evidence>
<dbReference type="AlphaFoldDB" id="A0AA36J642"/>
<dbReference type="EMBL" id="CAUJNA010003367">
    <property type="protein sequence ID" value="CAJ1400308.1"/>
    <property type="molecule type" value="Genomic_DNA"/>
</dbReference>